<comment type="caution">
    <text evidence="4">The sequence shown here is derived from an EMBL/GenBank/DDBJ whole genome shotgun (WGS) entry which is preliminary data.</text>
</comment>
<feature type="region of interest" description="Disordered" evidence="2">
    <location>
        <begin position="463"/>
        <end position="492"/>
    </location>
</feature>
<dbReference type="EMBL" id="JABMIG020000017">
    <property type="protein sequence ID" value="KAL3802851.1"/>
    <property type="molecule type" value="Genomic_DNA"/>
</dbReference>
<evidence type="ECO:0000256" key="2">
    <source>
        <dbReference type="SAM" id="MobiDB-lite"/>
    </source>
</evidence>
<accession>A0ABD3QTJ4</accession>
<sequence>MRSFTAAQDQDEAAIIISQRLPQSERALALIIYTPTSSIPYFSDNNNKTKSSITMRLSHTALAILLSAPSCSAFSPTIVSQQRTLPMRPPFMVGSPTPPEPSPREQVPDEDLPSLSDVELPSRRSSREDRDVDDSIFGVFREREDQEALLRSIGVSSIDEVDPWSPDVYIKPRPGKYGWKAIEQTKEYLHKMDSTTVQTLSDSEREENLKMYQQLYEESVMLTKLGDFEGSDEARFESNKRRKADPWFGLNERMEEAAKIEDTEEIQYLKTMIDKVRGPPLSLKDKVNEEGYVPEYHIFGITLSNDRLETLIESVEDEIDRENTRQRAALWELSNIAHKEATKQDKEQEIAEAKEAYNQRFWHRVGMVGYRRRPYEEEMQWKKEEMDKERKKLLEKWKDLGIGQEPEDYYSDFPGRQRKLEEKLSSFATEVRRLNAAFEDDEEDEFDEYGMPVSEDIFETARPMGKADRMRAEAKKAEGNGRPRLPGDEDVSFGELDPDIEINESSSATTGPLTVDVSSTYNYENSDPPMRKHCFQYTVRITNNSPTDTVQLLSRRFEIQTVGSSMKDVVQGEGVTGRQPILKPGEVFEYTSTAPLSVRPIGTTIIAARMSGEYRYCTLQEGQEKATEEQVNSGQGEAGAKLATFHFVFPEDQRVKQFRPYDDDDDDEDEEDEDEGVKTTTMTSSSSKTSSPKAATDATPVAPAISATATSLPGEPDMTSGNISVTPNDSSDTVTSDVRVIVTSTYRPERSDAKQDKHCFAYNVRISNESKANRSIQLVSRRFEIQTVGSATKDVVQGPGVTGRQPVLKPGENFEYTSTAPLSVRPMLDKTQVVARMSGEYNFVQLADDGVTPLSSTPLKAELGAFHFILPDE</sequence>
<evidence type="ECO:0000259" key="3">
    <source>
        <dbReference type="PROSITE" id="PS51087"/>
    </source>
</evidence>
<keyword evidence="5" id="KW-1185">Reference proteome</keyword>
<feature type="compositionally biased region" description="Low complexity" evidence="2">
    <location>
        <begin position="678"/>
        <end position="699"/>
    </location>
</feature>
<evidence type="ECO:0000313" key="5">
    <source>
        <dbReference type="Proteomes" id="UP001516023"/>
    </source>
</evidence>
<dbReference type="PROSITE" id="PS51087">
    <property type="entry name" value="APAG"/>
    <property type="match status" value="2"/>
</dbReference>
<dbReference type="PANTHER" id="PTHR47191">
    <property type="entry name" value="OS05G0170800 PROTEIN"/>
    <property type="match status" value="1"/>
</dbReference>
<feature type="compositionally biased region" description="Basic and acidic residues" evidence="2">
    <location>
        <begin position="465"/>
        <end position="487"/>
    </location>
</feature>
<proteinExistence type="predicted"/>
<dbReference type="SUPFAM" id="SSF110069">
    <property type="entry name" value="ApaG-like"/>
    <property type="match status" value="2"/>
</dbReference>
<feature type="coiled-coil region" evidence="1">
    <location>
        <begin position="305"/>
        <end position="437"/>
    </location>
</feature>
<evidence type="ECO:0000256" key="1">
    <source>
        <dbReference type="SAM" id="Coils"/>
    </source>
</evidence>
<dbReference type="InterPro" id="IPR050718">
    <property type="entry name" value="ApaG-like"/>
</dbReference>
<feature type="compositionally biased region" description="Acidic residues" evidence="2">
    <location>
        <begin position="662"/>
        <end position="675"/>
    </location>
</feature>
<keyword evidence="1" id="KW-0175">Coiled coil</keyword>
<name>A0ABD3QTJ4_9STRA</name>
<protein>
    <recommendedName>
        <fullName evidence="3">ApaG domain-containing protein</fullName>
    </recommendedName>
</protein>
<feature type="region of interest" description="Disordered" evidence="2">
    <location>
        <begin position="654"/>
        <end position="734"/>
    </location>
</feature>
<feature type="compositionally biased region" description="Polar residues" evidence="2">
    <location>
        <begin position="719"/>
        <end position="734"/>
    </location>
</feature>
<feature type="region of interest" description="Disordered" evidence="2">
    <location>
        <begin position="87"/>
        <end position="131"/>
    </location>
</feature>
<dbReference type="InterPro" id="IPR036767">
    <property type="entry name" value="ApaG_sf"/>
</dbReference>
<dbReference type="Proteomes" id="UP001516023">
    <property type="component" value="Unassembled WGS sequence"/>
</dbReference>
<organism evidence="4 5">
    <name type="scientific">Cyclotella cryptica</name>
    <dbReference type="NCBI Taxonomy" id="29204"/>
    <lineage>
        <taxon>Eukaryota</taxon>
        <taxon>Sar</taxon>
        <taxon>Stramenopiles</taxon>
        <taxon>Ochrophyta</taxon>
        <taxon>Bacillariophyta</taxon>
        <taxon>Coscinodiscophyceae</taxon>
        <taxon>Thalassiosirophycidae</taxon>
        <taxon>Stephanodiscales</taxon>
        <taxon>Stephanodiscaceae</taxon>
        <taxon>Cyclotella</taxon>
    </lineage>
</organism>
<reference evidence="4 5" key="1">
    <citation type="journal article" date="2020" name="G3 (Bethesda)">
        <title>Improved Reference Genome for Cyclotella cryptica CCMP332, a Model for Cell Wall Morphogenesis, Salinity Adaptation, and Lipid Production in Diatoms (Bacillariophyta).</title>
        <authorList>
            <person name="Roberts W.R."/>
            <person name="Downey K.M."/>
            <person name="Ruck E.C."/>
            <person name="Traller J.C."/>
            <person name="Alverson A.J."/>
        </authorList>
    </citation>
    <scope>NUCLEOTIDE SEQUENCE [LARGE SCALE GENOMIC DNA]</scope>
    <source>
        <strain evidence="4 5">CCMP332</strain>
    </source>
</reference>
<feature type="domain" description="ApaG" evidence="3">
    <location>
        <begin position="507"/>
        <end position="654"/>
    </location>
</feature>
<dbReference type="InterPro" id="IPR007474">
    <property type="entry name" value="ApaG_domain"/>
</dbReference>
<dbReference type="Pfam" id="PF04379">
    <property type="entry name" value="DUF525"/>
    <property type="match status" value="2"/>
</dbReference>
<dbReference type="Gene3D" id="2.60.40.1470">
    <property type="entry name" value="ApaG domain"/>
    <property type="match status" value="2"/>
</dbReference>
<gene>
    <name evidence="4" type="ORF">HJC23_007628</name>
</gene>
<dbReference type="AlphaFoldDB" id="A0ABD3QTJ4"/>
<feature type="domain" description="ApaG" evidence="3">
    <location>
        <begin position="732"/>
        <end position="873"/>
    </location>
</feature>
<dbReference type="PANTHER" id="PTHR47191:SF2">
    <property type="entry name" value="OS05G0170800 PROTEIN"/>
    <property type="match status" value="1"/>
</dbReference>
<feature type="compositionally biased region" description="Basic and acidic residues" evidence="2">
    <location>
        <begin position="120"/>
        <end position="130"/>
    </location>
</feature>
<evidence type="ECO:0000313" key="4">
    <source>
        <dbReference type="EMBL" id="KAL3802851.1"/>
    </source>
</evidence>